<protein>
    <submittedName>
        <fullName evidence="2">Uncharacterized protein</fullName>
    </submittedName>
</protein>
<gene>
    <name evidence="2" type="ORF">EAO74_12890</name>
</gene>
<dbReference type="PANTHER" id="PTHR30634:SF14">
    <property type="match status" value="1"/>
</dbReference>
<comment type="caution">
    <text evidence="2">The sequence shown here is derived from an EMBL/GenBank/DDBJ whole genome shotgun (WGS) entry which is preliminary data.</text>
</comment>
<dbReference type="AlphaFoldDB" id="A0A652KTU2"/>
<evidence type="ECO:0000313" key="2">
    <source>
        <dbReference type="EMBL" id="TXS26976.1"/>
    </source>
</evidence>
<proteinExistence type="predicted"/>
<evidence type="ECO:0000256" key="1">
    <source>
        <dbReference type="SAM" id="MobiDB-lite"/>
    </source>
</evidence>
<dbReference type="Pfam" id="PF18934">
    <property type="entry name" value="DUF5682"/>
    <property type="match status" value="1"/>
</dbReference>
<dbReference type="EMBL" id="RDBM01000035">
    <property type="protein sequence ID" value="TXS26976.1"/>
    <property type="molecule type" value="Genomic_DNA"/>
</dbReference>
<sequence>MTPRTGRATAPGGPLLLGVRHHGPGSARAVLAALESVRPDAVLVEGPPEGDALLPLAAHGRMRPPVALLAHAVDDPGRAAFWPLADFSPEWVAIRWAAEHGVPVRFVDLPAAHSLALTEQREGGPEDGRGIDPIGILAGAAGYDDPERWWEDVVEHRAAGGGPADPCAPFAALAEAMTALREAYGDGGHPQDAVREAAMRLQLRAARKEFGDGIAVVCGAWHVPALGARTTVAADRALLKGMPKVRTELTWVPWTHRRLARHSGYGAGIESPGWYAHLFGAPDRPVERWMTKVAGLLRDADRPVSPADVIEAVRLAGTLAALRGRPAVGLAEATDAVRAVMCEGSDVPLALVRDRLVVGEVLGEVPDTAPAVPLQRDLDRQQRTLRLRPEAERRELDLDLRKDTDAARSRLLHRLRLLGVHWGEPAAGRSSTGTFRESWRLRWEPELFVRTAEAGVWGTTVLGAATARAESDAVSSSSLAGVTALAEQCLLAGLTEALPVVMRALSDRAALDTDVGHLADALPALARSLRYGDVRSTDTAALGEVAAGLAERVCVGLPPACTNLDADAAEEAHRRVDAVHTAIGLFAGVVRADGPAERWAAVLHKLSSRDAVAGVIRGRATRLLLDDGRLTDSEAARLMGLALSPGTAPPDAAAWIEGFVGGAEGGGLLLVHDERLLGLVDTWLTGIPADTFTGVLPLLRRTFAAYEPAVRRTLGELVRRGPGPGRERDEAAPPAPGFGDGLDEERADAVVPVLRLLLGLDTPAPGAAATG</sequence>
<feature type="region of interest" description="Disordered" evidence="1">
    <location>
        <begin position="717"/>
        <end position="743"/>
    </location>
</feature>
<dbReference type="InterPro" id="IPR050458">
    <property type="entry name" value="LolB"/>
</dbReference>
<dbReference type="PANTHER" id="PTHR30634">
    <property type="entry name" value="OUTER MEMBRANE LOLAB LIPOPROTEIN INSERTION APPARATUS"/>
    <property type="match status" value="1"/>
</dbReference>
<feature type="compositionally biased region" description="Basic and acidic residues" evidence="1">
    <location>
        <begin position="717"/>
        <end position="731"/>
    </location>
</feature>
<accession>A0A652KTU2</accession>
<name>A0A652KTU2_9ACTN</name>
<dbReference type="InterPro" id="IPR043737">
    <property type="entry name" value="DUF5682"/>
</dbReference>
<organism evidence="2">
    <name type="scientific">Streptomyces sp. gb1(2016)</name>
    <dbReference type="NCBI Taxonomy" id="1828321"/>
    <lineage>
        <taxon>Bacteria</taxon>
        <taxon>Bacillati</taxon>
        <taxon>Actinomycetota</taxon>
        <taxon>Actinomycetes</taxon>
        <taxon>Kitasatosporales</taxon>
        <taxon>Streptomycetaceae</taxon>
        <taxon>Streptomyces</taxon>
    </lineage>
</organism>
<reference evidence="2" key="1">
    <citation type="submission" date="2018-10" db="EMBL/GenBank/DDBJ databases">
        <authorList>
            <person name="Hariharan J."/>
            <person name="Choudoir M.J."/>
            <person name="Diebold P."/>
            <person name="Panke-Buisse K."/>
            <person name="Campbell A.N."/>
            <person name="Buckley D.H."/>
        </authorList>
    </citation>
    <scope>NUCLEOTIDE SEQUENCE</scope>
    <source>
        <strain evidence="2">Gb1</strain>
    </source>
</reference>
<dbReference type="RefSeq" id="WP_147983648.1">
    <property type="nucleotide sequence ID" value="NZ_RDBM01000035.1"/>
</dbReference>